<accession>W1N169</accession>
<protein>
    <recommendedName>
        <fullName evidence="19">TonB-denpendent receptor</fullName>
    </recommendedName>
</protein>
<gene>
    <name evidence="17" type="ORF">BJB45_07490</name>
</gene>
<dbReference type="InterPro" id="IPR012910">
    <property type="entry name" value="Plug_dom"/>
</dbReference>
<name>W1N169_9GAMM</name>
<dbReference type="GO" id="GO:0006826">
    <property type="term" value="P:iron ion transport"/>
    <property type="evidence" value="ECO:0007669"/>
    <property type="project" value="UniProtKB-KW"/>
</dbReference>
<keyword evidence="7" id="KW-0406">Ion transport</keyword>
<evidence type="ECO:0000256" key="7">
    <source>
        <dbReference type="ARBA" id="ARBA00023065"/>
    </source>
</evidence>
<dbReference type="CDD" id="cd01347">
    <property type="entry name" value="ligand_gated_channel"/>
    <property type="match status" value="1"/>
</dbReference>
<dbReference type="PROSITE" id="PS52016">
    <property type="entry name" value="TONB_DEPENDENT_REC_3"/>
    <property type="match status" value="1"/>
</dbReference>
<evidence type="ECO:0000256" key="2">
    <source>
        <dbReference type="ARBA" id="ARBA00022448"/>
    </source>
</evidence>
<evidence type="ECO:0000256" key="6">
    <source>
        <dbReference type="ARBA" id="ARBA00023004"/>
    </source>
</evidence>
<dbReference type="InterPro" id="IPR000531">
    <property type="entry name" value="Beta-barrel_TonB"/>
</dbReference>
<keyword evidence="10 11" id="KW-0998">Cell outer membrane</keyword>
<evidence type="ECO:0000256" key="3">
    <source>
        <dbReference type="ARBA" id="ARBA00022452"/>
    </source>
</evidence>
<evidence type="ECO:0000259" key="15">
    <source>
        <dbReference type="Pfam" id="PF00593"/>
    </source>
</evidence>
<dbReference type="Pfam" id="PF00593">
    <property type="entry name" value="TonB_dep_Rec_b-barrel"/>
    <property type="match status" value="1"/>
</dbReference>
<proteinExistence type="inferred from homology"/>
<keyword evidence="14" id="KW-0732">Signal</keyword>
<dbReference type="STRING" id="1178482.AR456_08785"/>
<dbReference type="EMBL" id="AVBC01000055">
    <property type="protein sequence ID" value="ERL49307.1"/>
    <property type="molecule type" value="Genomic_DNA"/>
</dbReference>
<keyword evidence="5 11" id="KW-0812">Transmembrane</keyword>
<reference evidence="17 18" key="1">
    <citation type="submission" date="2013-08" db="EMBL/GenBank/DDBJ databases">
        <title>draft genome of Halomonas huanghegensis, strain BJGMM-B45T.</title>
        <authorList>
            <person name="Miao C."/>
            <person name="Wan Y."/>
            <person name="Jin W."/>
        </authorList>
    </citation>
    <scope>NUCLEOTIDE SEQUENCE [LARGE SCALE GENOMIC DNA]</scope>
    <source>
        <strain evidence="17 18">BJGMM-B45</strain>
    </source>
</reference>
<keyword evidence="6" id="KW-0408">Iron</keyword>
<keyword evidence="3 11" id="KW-1134">Transmembrane beta strand</keyword>
<evidence type="ECO:0000256" key="8">
    <source>
        <dbReference type="ARBA" id="ARBA00023077"/>
    </source>
</evidence>
<organism evidence="17 18">
    <name type="scientific">Halomonas huangheensis</name>
    <dbReference type="NCBI Taxonomy" id="1178482"/>
    <lineage>
        <taxon>Bacteria</taxon>
        <taxon>Pseudomonadati</taxon>
        <taxon>Pseudomonadota</taxon>
        <taxon>Gammaproteobacteria</taxon>
        <taxon>Oceanospirillales</taxon>
        <taxon>Halomonadaceae</taxon>
        <taxon>Halomonas</taxon>
    </lineage>
</organism>
<keyword evidence="2 11" id="KW-0813">Transport</keyword>
<feature type="signal peptide" evidence="14">
    <location>
        <begin position="1"/>
        <end position="23"/>
    </location>
</feature>
<evidence type="ECO:0000256" key="1">
    <source>
        <dbReference type="ARBA" id="ARBA00004571"/>
    </source>
</evidence>
<dbReference type="PANTHER" id="PTHR32552">
    <property type="entry name" value="FERRICHROME IRON RECEPTOR-RELATED"/>
    <property type="match status" value="1"/>
</dbReference>
<evidence type="ECO:0000256" key="10">
    <source>
        <dbReference type="ARBA" id="ARBA00023237"/>
    </source>
</evidence>
<dbReference type="KEGG" id="hhu:AR456_08785"/>
<keyword evidence="18" id="KW-1185">Reference proteome</keyword>
<dbReference type="OrthoDB" id="127311at2"/>
<evidence type="ECO:0008006" key="19">
    <source>
        <dbReference type="Google" id="ProtNLM"/>
    </source>
</evidence>
<dbReference type="eggNOG" id="COG4773">
    <property type="taxonomic scope" value="Bacteria"/>
</dbReference>
<evidence type="ECO:0000313" key="18">
    <source>
        <dbReference type="Proteomes" id="UP000019113"/>
    </source>
</evidence>
<comment type="caution">
    <text evidence="17">The sequence shown here is derived from an EMBL/GenBank/DDBJ whole genome shotgun (WGS) entry which is preliminary data.</text>
</comment>
<evidence type="ECO:0000256" key="13">
    <source>
        <dbReference type="SAM" id="MobiDB-lite"/>
    </source>
</evidence>
<evidence type="ECO:0000256" key="11">
    <source>
        <dbReference type="PROSITE-ProRule" id="PRU01360"/>
    </source>
</evidence>
<dbReference type="PANTHER" id="PTHR32552:SF81">
    <property type="entry name" value="TONB-DEPENDENT OUTER MEMBRANE RECEPTOR"/>
    <property type="match status" value="1"/>
</dbReference>
<keyword evidence="9 11" id="KW-0472">Membrane</keyword>
<dbReference type="PATRIC" id="fig|1178482.3.peg.4089"/>
<dbReference type="Gene3D" id="2.40.170.20">
    <property type="entry name" value="TonB-dependent receptor, beta-barrel domain"/>
    <property type="match status" value="1"/>
</dbReference>
<evidence type="ECO:0000256" key="5">
    <source>
        <dbReference type="ARBA" id="ARBA00022692"/>
    </source>
</evidence>
<keyword evidence="4" id="KW-0410">Iron transport</keyword>
<feature type="domain" description="TonB-dependent receptor-like beta-barrel" evidence="15">
    <location>
        <begin position="213"/>
        <end position="625"/>
    </location>
</feature>
<evidence type="ECO:0000256" key="4">
    <source>
        <dbReference type="ARBA" id="ARBA00022496"/>
    </source>
</evidence>
<feature type="region of interest" description="Disordered" evidence="13">
    <location>
        <begin position="238"/>
        <end position="270"/>
    </location>
</feature>
<dbReference type="InterPro" id="IPR039426">
    <property type="entry name" value="TonB-dep_rcpt-like"/>
</dbReference>
<dbReference type="SUPFAM" id="SSF56935">
    <property type="entry name" value="Porins"/>
    <property type="match status" value="1"/>
</dbReference>
<dbReference type="GO" id="GO:0009279">
    <property type="term" value="C:cell outer membrane"/>
    <property type="evidence" value="ECO:0007669"/>
    <property type="project" value="UniProtKB-SubCell"/>
</dbReference>
<evidence type="ECO:0000256" key="14">
    <source>
        <dbReference type="SAM" id="SignalP"/>
    </source>
</evidence>
<evidence type="ECO:0000256" key="12">
    <source>
        <dbReference type="RuleBase" id="RU003357"/>
    </source>
</evidence>
<dbReference type="InterPro" id="IPR036942">
    <property type="entry name" value="Beta-barrel_TonB_sf"/>
</dbReference>
<keyword evidence="8 12" id="KW-0798">TonB box</keyword>
<dbReference type="AlphaFoldDB" id="W1N169"/>
<feature type="domain" description="TonB-dependent receptor plug" evidence="16">
    <location>
        <begin position="41"/>
        <end position="146"/>
    </location>
</feature>
<evidence type="ECO:0000313" key="17">
    <source>
        <dbReference type="EMBL" id="ERL49307.1"/>
    </source>
</evidence>
<sequence>MRGRQYIGVGTLASLLAVPVAEAQVLPAVTVTANKIEQKEERVPASLSVLYGEDLRDAGVDDLNGLARRTPNFTFQPFGQSGTNLPVVRGLSSSATAFSSSMLMLVDGVPTLMGQGFENSLVGVERVEILRGPQSTLYGRNAEAGVLSIHTLQPSDEPHARVDLGVGSRDKRSVRFDASGALLTDRLYAGIAGEWLAQDGFIDNRFQGGKEDDRERYNGRAVLRWEPTTSSSATLRYSRQEHDDGGSLWGPVDSSQREVRSGTDSWNRSQGSTLALDADLELSPGLRLRSISARNDFHDHVRQDTDFLPADITHLERDFRFNTISQELRLEGSSEEHQWLLGVYADRADHDLGFHQHAPLGEQRTETSLGGDTQAIFGQWIQPLSDRWLLTLGGRYEHDEVSLSPEGSDSRDRDWQRFTPKVALQYEWSDETQLYASYTQGFRAGGFNAFAGAADYPSYDPERVTAYEIGVKGWAFDRRLQYETAVYWMDISDMQVQQIVQPGVVFITNAAEAYSAGLELSVDYLLDAGWWLQASLGLNRTRFEEFHDSGGDYQGNRNPFAPEMTSYLGVRYDAQQGWFAQAGLTGIGSTFLDAANDYRQDGYALLDVSTGYQRGPYAVTFYVDNATDEDHDAIGFLNGTARVYSEPREVGLTVSYEL</sequence>
<dbReference type="Proteomes" id="UP000019113">
    <property type="component" value="Unassembled WGS sequence"/>
</dbReference>
<comment type="similarity">
    <text evidence="11 12">Belongs to the TonB-dependent receptor family.</text>
</comment>
<dbReference type="RefSeq" id="WP_021821057.1">
    <property type="nucleotide sequence ID" value="NZ_AVBC01000055.1"/>
</dbReference>
<evidence type="ECO:0000256" key="9">
    <source>
        <dbReference type="ARBA" id="ARBA00023136"/>
    </source>
</evidence>
<comment type="subcellular location">
    <subcellularLocation>
        <location evidence="1 11">Cell outer membrane</location>
        <topology evidence="1 11">Multi-pass membrane protein</topology>
    </subcellularLocation>
</comment>
<dbReference type="Pfam" id="PF07715">
    <property type="entry name" value="Plug"/>
    <property type="match status" value="1"/>
</dbReference>
<evidence type="ECO:0000259" key="16">
    <source>
        <dbReference type="Pfam" id="PF07715"/>
    </source>
</evidence>
<feature type="chain" id="PRO_5009977278" description="TonB-denpendent receptor" evidence="14">
    <location>
        <begin position="24"/>
        <end position="658"/>
    </location>
</feature>